<dbReference type="Pfam" id="PF01889">
    <property type="entry name" value="DUF63"/>
    <property type="match status" value="1"/>
</dbReference>
<proteinExistence type="predicted"/>
<dbReference type="EMBL" id="SNYS01000005">
    <property type="protein sequence ID" value="TDQ71211.1"/>
    <property type="molecule type" value="Genomic_DNA"/>
</dbReference>
<feature type="transmembrane region" description="Helical" evidence="1">
    <location>
        <begin position="27"/>
        <end position="48"/>
    </location>
</feature>
<protein>
    <submittedName>
        <fullName evidence="2">Putative membrane protein</fullName>
    </submittedName>
</protein>
<gene>
    <name evidence="2" type="ORF">C7391_0316</name>
</gene>
<sequence>MSFIDSVIAFIQEYYIDPIIHDSGYNIFNTLTWAVILGIAVYFLIYSLQKMNIKIDAKSMAATLPFVIAGASLRVVADTGTISPPYSYILITPNIYFFVFLVTALCLIATLLLQKFKVVKTFHLPYAALGCLFILVVYWTLFSVGTVAGWWVPFAVATVGIGAAAIVWVVAKKAGSTLFSDKMNLTILAAHLMDATSTVIGIEVFGYVEKHVVPAFLIELTGTALVMYPLKLVIFFLVVWLLDKVLEKAIEGENDKDKEQMGQIKNAIKFVIIILGLAPGIRNSIRLFFGI</sequence>
<dbReference type="InterPro" id="IPR002749">
    <property type="entry name" value="DUF63"/>
</dbReference>
<comment type="caution">
    <text evidence="2">The sequence shown here is derived from an EMBL/GenBank/DDBJ whole genome shotgun (WGS) entry which is preliminary data.</text>
</comment>
<dbReference type="PANTHER" id="PTHR40700">
    <property type="entry name" value="HYPOTHETICAL MEMBRANE PROTEIN, CONSERVED, DUF63 FAMILY"/>
    <property type="match status" value="1"/>
</dbReference>
<keyword evidence="1" id="KW-0812">Transmembrane</keyword>
<dbReference type="RefSeq" id="WP_133516786.1">
    <property type="nucleotide sequence ID" value="NZ_JAHDUW010000001.1"/>
</dbReference>
<feature type="transmembrane region" description="Helical" evidence="1">
    <location>
        <begin position="148"/>
        <end position="171"/>
    </location>
</feature>
<evidence type="ECO:0000313" key="3">
    <source>
        <dbReference type="Proteomes" id="UP000294855"/>
    </source>
</evidence>
<organism evidence="2 3">
    <name type="scientific">Methanimicrococcus blatticola</name>
    <dbReference type="NCBI Taxonomy" id="91560"/>
    <lineage>
        <taxon>Archaea</taxon>
        <taxon>Methanobacteriati</taxon>
        <taxon>Methanobacteriota</taxon>
        <taxon>Stenosarchaea group</taxon>
        <taxon>Methanomicrobia</taxon>
        <taxon>Methanosarcinales</taxon>
        <taxon>Methanosarcinaceae</taxon>
        <taxon>Methanimicrococcus</taxon>
    </lineage>
</organism>
<dbReference type="OrthoDB" id="84937at2157"/>
<evidence type="ECO:0000313" key="2">
    <source>
        <dbReference type="EMBL" id="TDQ71211.1"/>
    </source>
</evidence>
<dbReference type="AlphaFoldDB" id="A0A484F834"/>
<keyword evidence="1" id="KW-0472">Membrane</keyword>
<feature type="transmembrane region" description="Helical" evidence="1">
    <location>
        <begin position="183"/>
        <end position="208"/>
    </location>
</feature>
<dbReference type="Proteomes" id="UP000294855">
    <property type="component" value="Unassembled WGS sequence"/>
</dbReference>
<feature type="transmembrane region" description="Helical" evidence="1">
    <location>
        <begin position="267"/>
        <end position="289"/>
    </location>
</feature>
<reference evidence="2 3" key="1">
    <citation type="submission" date="2019-03" db="EMBL/GenBank/DDBJ databases">
        <title>Genomic Encyclopedia of Type Strains, Phase IV (KMG-IV): sequencing the most valuable type-strain genomes for metagenomic binning, comparative biology and taxonomic classification.</title>
        <authorList>
            <person name="Goeker M."/>
        </authorList>
    </citation>
    <scope>NUCLEOTIDE SEQUENCE [LARGE SCALE GENOMIC DNA]</scope>
    <source>
        <strain evidence="2 3">DSM 13328</strain>
    </source>
</reference>
<feature type="transmembrane region" description="Helical" evidence="1">
    <location>
        <begin position="89"/>
        <end position="112"/>
    </location>
</feature>
<name>A0A484F834_9EURY</name>
<feature type="transmembrane region" description="Helical" evidence="1">
    <location>
        <begin position="228"/>
        <end position="246"/>
    </location>
</feature>
<dbReference type="PANTHER" id="PTHR40700:SF1">
    <property type="entry name" value="DUF63 DOMAIN-CONTAINING PROTEIN"/>
    <property type="match status" value="1"/>
</dbReference>
<feature type="transmembrane region" description="Helical" evidence="1">
    <location>
        <begin position="124"/>
        <end position="142"/>
    </location>
</feature>
<keyword evidence="3" id="KW-1185">Reference proteome</keyword>
<feature type="transmembrane region" description="Helical" evidence="1">
    <location>
        <begin position="60"/>
        <end position="77"/>
    </location>
</feature>
<evidence type="ECO:0000256" key="1">
    <source>
        <dbReference type="SAM" id="Phobius"/>
    </source>
</evidence>
<keyword evidence="1" id="KW-1133">Transmembrane helix</keyword>
<accession>A0A484F834</accession>